<feature type="domain" description="Amidohydrolase-related" evidence="1">
    <location>
        <begin position="29"/>
        <end position="300"/>
    </location>
</feature>
<evidence type="ECO:0000313" key="2">
    <source>
        <dbReference type="EMBL" id="MCS0496535.1"/>
    </source>
</evidence>
<dbReference type="AlphaFoldDB" id="A0A9X2T2U0"/>
<dbReference type="SUPFAM" id="SSF51556">
    <property type="entry name" value="Metallo-dependent hydrolases"/>
    <property type="match status" value="1"/>
</dbReference>
<dbReference type="InterPro" id="IPR032466">
    <property type="entry name" value="Metal_Hydrolase"/>
</dbReference>
<dbReference type="EMBL" id="JANTHZ010000007">
    <property type="protein sequence ID" value="MCS0496535.1"/>
    <property type="molecule type" value="Genomic_DNA"/>
</dbReference>
<dbReference type="Gene3D" id="3.20.20.140">
    <property type="entry name" value="Metal-dependent hydrolases"/>
    <property type="match status" value="1"/>
</dbReference>
<protein>
    <submittedName>
        <fullName evidence="2">Amidohydrolase family protein</fullName>
    </submittedName>
</protein>
<evidence type="ECO:0000313" key="3">
    <source>
        <dbReference type="Proteomes" id="UP001151088"/>
    </source>
</evidence>
<dbReference type="PANTHER" id="PTHR35563">
    <property type="entry name" value="BARREL METAL-DEPENDENT HYDROLASE, PUTATIVE (AFU_ORTHOLOGUE AFUA_1G16240)-RELATED"/>
    <property type="match status" value="1"/>
</dbReference>
<dbReference type="InterPro" id="IPR006680">
    <property type="entry name" value="Amidohydro-rel"/>
</dbReference>
<dbReference type="RefSeq" id="WP_258733871.1">
    <property type="nucleotide sequence ID" value="NZ_JANTHZ010000007.1"/>
</dbReference>
<dbReference type="Proteomes" id="UP001151088">
    <property type="component" value="Unassembled WGS sequence"/>
</dbReference>
<dbReference type="PANTHER" id="PTHR35563:SF2">
    <property type="entry name" value="BARREL METAL-DEPENDENT HYDROLASE, PUTATIVE (AFU_ORTHOLOGUE AFUA_1G16240)-RELATED"/>
    <property type="match status" value="1"/>
</dbReference>
<accession>A0A9X2T2U0</accession>
<dbReference type="GO" id="GO:0016787">
    <property type="term" value="F:hydrolase activity"/>
    <property type="evidence" value="ECO:0007669"/>
    <property type="project" value="InterPro"/>
</dbReference>
<reference evidence="2" key="1">
    <citation type="submission" date="2022-08" db="EMBL/GenBank/DDBJ databases">
        <authorList>
            <person name="Li F."/>
        </authorList>
    </citation>
    <scope>NUCLEOTIDE SEQUENCE</scope>
    <source>
        <strain evidence="2">MQZ15Z-1</strain>
    </source>
</reference>
<keyword evidence="3" id="KW-1185">Reference proteome</keyword>
<evidence type="ECO:0000259" key="1">
    <source>
        <dbReference type="Pfam" id="PF04909"/>
    </source>
</evidence>
<gene>
    <name evidence="2" type="ORF">NVS89_15645</name>
</gene>
<comment type="caution">
    <text evidence="2">The sequence shown here is derived from an EMBL/GenBank/DDBJ whole genome shotgun (WGS) entry which is preliminary data.</text>
</comment>
<proteinExistence type="predicted"/>
<name>A0A9X2T2U0_9HYPH</name>
<sequence>MLSVLPELSPVILGVRHTAPSFGVPAGACDTHVHVFAPGTLFPFAAGRHYTPPPASVADLVAHQSALGLERVVIVQASPYGTDNACLLDALAQLGPQARGVAVLSGDVDEETLHALHDRGVRGVRLNVATGGGAVDRGDIARDLTATAERIAPMGWHLQIYAAMDLLAGLADEIAALPVTTVLDHFARPKPDGANIAHDARRILRLLERGTAYVKLSAPRRLADPDSPALARWARALIGANAERVLWGSDWPHPRAGASAGEIFYPEDDGLVLDRLAGWANGATTLRRILVDNPARLYGFT</sequence>
<organism evidence="2 3">
    <name type="scientific">Ancylobacter mangrovi</name>
    <dbReference type="NCBI Taxonomy" id="2972472"/>
    <lineage>
        <taxon>Bacteria</taxon>
        <taxon>Pseudomonadati</taxon>
        <taxon>Pseudomonadota</taxon>
        <taxon>Alphaproteobacteria</taxon>
        <taxon>Hyphomicrobiales</taxon>
        <taxon>Xanthobacteraceae</taxon>
        <taxon>Ancylobacter</taxon>
    </lineage>
</organism>
<dbReference type="InterPro" id="IPR052358">
    <property type="entry name" value="Aro_Compnd_Degr_Hydrolases"/>
</dbReference>
<dbReference type="Pfam" id="PF04909">
    <property type="entry name" value="Amidohydro_2"/>
    <property type="match status" value="1"/>
</dbReference>